<dbReference type="EMBL" id="GGEC01064691">
    <property type="protein sequence ID" value="MBX45175.1"/>
    <property type="molecule type" value="Transcribed_RNA"/>
</dbReference>
<dbReference type="AlphaFoldDB" id="A0A2P2NRV5"/>
<accession>A0A2P2NRV5</accession>
<protein>
    <submittedName>
        <fullName evidence="1">Uncharacterized protein</fullName>
    </submittedName>
</protein>
<organism evidence="1">
    <name type="scientific">Rhizophora mucronata</name>
    <name type="common">Asiatic mangrove</name>
    <dbReference type="NCBI Taxonomy" id="61149"/>
    <lineage>
        <taxon>Eukaryota</taxon>
        <taxon>Viridiplantae</taxon>
        <taxon>Streptophyta</taxon>
        <taxon>Embryophyta</taxon>
        <taxon>Tracheophyta</taxon>
        <taxon>Spermatophyta</taxon>
        <taxon>Magnoliopsida</taxon>
        <taxon>eudicotyledons</taxon>
        <taxon>Gunneridae</taxon>
        <taxon>Pentapetalae</taxon>
        <taxon>rosids</taxon>
        <taxon>fabids</taxon>
        <taxon>Malpighiales</taxon>
        <taxon>Rhizophoraceae</taxon>
        <taxon>Rhizophora</taxon>
    </lineage>
</organism>
<proteinExistence type="predicted"/>
<sequence>MFALALCHLHTEDRILHPLALSARKERKLQFSLAGFFHTLE</sequence>
<name>A0A2P2NRV5_RHIMU</name>
<evidence type="ECO:0000313" key="1">
    <source>
        <dbReference type="EMBL" id="MBX45175.1"/>
    </source>
</evidence>
<reference evidence="1" key="1">
    <citation type="submission" date="2018-02" db="EMBL/GenBank/DDBJ databases">
        <title>Rhizophora mucronata_Transcriptome.</title>
        <authorList>
            <person name="Meera S.P."/>
            <person name="Sreeshan A."/>
            <person name="Augustine A."/>
        </authorList>
    </citation>
    <scope>NUCLEOTIDE SEQUENCE</scope>
    <source>
        <tissue evidence="1">Leaf</tissue>
    </source>
</reference>